<dbReference type="PANTHER" id="PTHR23537:SF1">
    <property type="entry name" value="SUGAR TRANSPORTER"/>
    <property type="match status" value="1"/>
</dbReference>
<gene>
    <name evidence="6" type="ORF">GCM10010909_29990</name>
</gene>
<dbReference type="InterPro" id="IPR036259">
    <property type="entry name" value="MFS_trans_sf"/>
</dbReference>
<proteinExistence type="predicted"/>
<dbReference type="InterPro" id="IPR010645">
    <property type="entry name" value="MFS_4"/>
</dbReference>
<keyword evidence="1 4" id="KW-0812">Transmembrane</keyword>
<feature type="transmembrane region" description="Helical" evidence="4">
    <location>
        <begin position="86"/>
        <end position="105"/>
    </location>
</feature>
<evidence type="ECO:0000256" key="2">
    <source>
        <dbReference type="ARBA" id="ARBA00022989"/>
    </source>
</evidence>
<dbReference type="Gene3D" id="1.20.1250.20">
    <property type="entry name" value="MFS general substrate transporter like domains"/>
    <property type="match status" value="2"/>
</dbReference>
<feature type="transmembrane region" description="Helical" evidence="4">
    <location>
        <begin position="247"/>
        <end position="268"/>
    </location>
</feature>
<dbReference type="PANTHER" id="PTHR23537">
    <property type="match status" value="1"/>
</dbReference>
<evidence type="ECO:0000259" key="5">
    <source>
        <dbReference type="PROSITE" id="PS50850"/>
    </source>
</evidence>
<sequence length="398" mass="40809">MRQAALITAAAPSFPVARAALSGLLAMFVGIGIARFSFAPLVPALAQAHWYSAADAFWFATANLAGYFIGVAVARAWRRSYPAKPAMVLSMGVTATATLCCALNWGWVWFALWRLVSGVTGGIIMVLMASSVVGRVPAAVRGRVSGFAFSGMGAGTAFSALLMPHLLLRGLAFTWSALGILCAVATLAVALIMPDSRVEPAPRHVANGLPPRAVVVLIAAYALAALGFMPHMLFWSSFVALGLGRGVAAGAMMAAWVGVAAMLGPPVLGRVADRFGFLPALGSGFLVMGFAVAIPLFTHAAAALVLSAICVGAVALGTVMLVAGAIAGMVPSARLAADWGLAAMVYSVTQAIAAALLSHLFRVTGSYGLLFSIGALAMAGGFLLILLTARMARGMRTS</sequence>
<dbReference type="PROSITE" id="PS50850">
    <property type="entry name" value="MFS"/>
    <property type="match status" value="1"/>
</dbReference>
<feature type="transmembrane region" description="Helical" evidence="4">
    <location>
        <begin position="275"/>
        <end position="297"/>
    </location>
</feature>
<feature type="transmembrane region" description="Helical" evidence="4">
    <location>
        <begin position="111"/>
        <end position="134"/>
    </location>
</feature>
<feature type="domain" description="Major facilitator superfamily (MFS) profile" evidence="5">
    <location>
        <begin position="16"/>
        <end position="392"/>
    </location>
</feature>
<dbReference type="InterPro" id="IPR020846">
    <property type="entry name" value="MFS_dom"/>
</dbReference>
<feature type="transmembrane region" description="Helical" evidence="4">
    <location>
        <begin position="339"/>
        <end position="361"/>
    </location>
</feature>
<evidence type="ECO:0000313" key="6">
    <source>
        <dbReference type="EMBL" id="GLR68318.1"/>
    </source>
</evidence>
<organism evidence="6 7">
    <name type="scientific">Acidocella aquatica</name>
    <dbReference type="NCBI Taxonomy" id="1922313"/>
    <lineage>
        <taxon>Bacteria</taxon>
        <taxon>Pseudomonadati</taxon>
        <taxon>Pseudomonadota</taxon>
        <taxon>Alphaproteobacteria</taxon>
        <taxon>Acetobacterales</taxon>
        <taxon>Acidocellaceae</taxon>
        <taxon>Acidocella</taxon>
    </lineage>
</organism>
<feature type="transmembrane region" description="Helical" evidence="4">
    <location>
        <begin position="214"/>
        <end position="235"/>
    </location>
</feature>
<name>A0ABQ6A9S5_9PROT</name>
<feature type="transmembrane region" description="Helical" evidence="4">
    <location>
        <begin position="303"/>
        <end position="327"/>
    </location>
</feature>
<dbReference type="RefSeq" id="WP_284259166.1">
    <property type="nucleotide sequence ID" value="NZ_BSOS01000088.1"/>
</dbReference>
<reference evidence="7" key="1">
    <citation type="journal article" date="2019" name="Int. J. Syst. Evol. Microbiol.">
        <title>The Global Catalogue of Microorganisms (GCM) 10K type strain sequencing project: providing services to taxonomists for standard genome sequencing and annotation.</title>
        <authorList>
            <consortium name="The Broad Institute Genomics Platform"/>
            <consortium name="The Broad Institute Genome Sequencing Center for Infectious Disease"/>
            <person name="Wu L."/>
            <person name="Ma J."/>
        </authorList>
    </citation>
    <scope>NUCLEOTIDE SEQUENCE [LARGE SCALE GENOMIC DNA]</scope>
    <source>
        <strain evidence="7">NBRC 112502</strain>
    </source>
</reference>
<keyword evidence="7" id="KW-1185">Reference proteome</keyword>
<dbReference type="Pfam" id="PF06779">
    <property type="entry name" value="MFS_4"/>
    <property type="match status" value="1"/>
</dbReference>
<evidence type="ECO:0000256" key="4">
    <source>
        <dbReference type="SAM" id="Phobius"/>
    </source>
</evidence>
<protein>
    <submittedName>
        <fullName evidence="6">MFS transporter</fullName>
    </submittedName>
</protein>
<evidence type="ECO:0000313" key="7">
    <source>
        <dbReference type="Proteomes" id="UP001156641"/>
    </source>
</evidence>
<keyword evidence="3 4" id="KW-0472">Membrane</keyword>
<dbReference type="SUPFAM" id="SSF103473">
    <property type="entry name" value="MFS general substrate transporter"/>
    <property type="match status" value="1"/>
</dbReference>
<accession>A0ABQ6A9S5</accession>
<feature type="transmembrane region" description="Helical" evidence="4">
    <location>
        <begin position="367"/>
        <end position="389"/>
    </location>
</feature>
<dbReference type="Proteomes" id="UP001156641">
    <property type="component" value="Unassembled WGS sequence"/>
</dbReference>
<feature type="transmembrane region" description="Helical" evidence="4">
    <location>
        <begin position="146"/>
        <end position="167"/>
    </location>
</feature>
<dbReference type="EMBL" id="BSOS01000088">
    <property type="protein sequence ID" value="GLR68318.1"/>
    <property type="molecule type" value="Genomic_DNA"/>
</dbReference>
<feature type="transmembrane region" description="Helical" evidence="4">
    <location>
        <begin position="56"/>
        <end position="74"/>
    </location>
</feature>
<evidence type="ECO:0000256" key="3">
    <source>
        <dbReference type="ARBA" id="ARBA00023136"/>
    </source>
</evidence>
<comment type="caution">
    <text evidence="6">The sequence shown here is derived from an EMBL/GenBank/DDBJ whole genome shotgun (WGS) entry which is preliminary data.</text>
</comment>
<keyword evidence="2 4" id="KW-1133">Transmembrane helix</keyword>
<feature type="transmembrane region" description="Helical" evidence="4">
    <location>
        <begin position="173"/>
        <end position="193"/>
    </location>
</feature>
<evidence type="ECO:0000256" key="1">
    <source>
        <dbReference type="ARBA" id="ARBA00022692"/>
    </source>
</evidence>